<reference evidence="1 2" key="1">
    <citation type="submission" date="2014-12" db="EMBL/GenBank/DDBJ databases">
        <title>16Stimator: statistical estimation of ribosomal gene copy numbers from draft genome assemblies.</title>
        <authorList>
            <person name="Perisin M.A."/>
            <person name="Vetter M."/>
            <person name="Gilbert J.A."/>
            <person name="Bergelson J."/>
        </authorList>
    </citation>
    <scope>NUCLEOTIDE SEQUENCE [LARGE SCALE GENOMIC DNA]</scope>
    <source>
        <strain evidence="1 2">MEJ086</strain>
    </source>
</reference>
<dbReference type="AlphaFoldDB" id="A0A0D0KJG2"/>
<dbReference type="RefSeq" id="WP_042555493.1">
    <property type="nucleotide sequence ID" value="NZ_JXQW01000061.1"/>
</dbReference>
<comment type="caution">
    <text evidence="1">The sequence shown here is derived from an EMBL/GenBank/DDBJ whole genome shotgun (WGS) entry which is preliminary data.</text>
</comment>
<gene>
    <name evidence="1" type="ORF">RU08_19385</name>
</gene>
<evidence type="ECO:0000313" key="1">
    <source>
        <dbReference type="EMBL" id="KIP97020.1"/>
    </source>
</evidence>
<protein>
    <submittedName>
        <fullName evidence="1">Uncharacterized protein</fullName>
    </submittedName>
</protein>
<proteinExistence type="predicted"/>
<dbReference type="Proteomes" id="UP000032068">
    <property type="component" value="Unassembled WGS sequence"/>
</dbReference>
<name>A0A0D0KJG2_9PSED</name>
<organism evidence="1 2">
    <name type="scientific">Pseudomonas fulva</name>
    <dbReference type="NCBI Taxonomy" id="47880"/>
    <lineage>
        <taxon>Bacteria</taxon>
        <taxon>Pseudomonadati</taxon>
        <taxon>Pseudomonadota</taxon>
        <taxon>Gammaproteobacteria</taxon>
        <taxon>Pseudomonadales</taxon>
        <taxon>Pseudomonadaceae</taxon>
        <taxon>Pseudomonas</taxon>
    </lineage>
</organism>
<dbReference type="OrthoDB" id="6899524at2"/>
<dbReference type="EMBL" id="JXQW01000061">
    <property type="protein sequence ID" value="KIP97020.1"/>
    <property type="molecule type" value="Genomic_DNA"/>
</dbReference>
<sequence length="84" mass="9260">MNILYTADGLDGSLPIASEYLLFATAEDMAELVTITHWMARPHEIPPAVTVVHLRNVDGVDLGKFDVRHQMHRVYTATAQKAAG</sequence>
<evidence type="ECO:0000313" key="2">
    <source>
        <dbReference type="Proteomes" id="UP000032068"/>
    </source>
</evidence>
<accession>A0A0D0KJG2</accession>